<feature type="region of interest" description="Disordered" evidence="1">
    <location>
        <begin position="162"/>
        <end position="187"/>
    </location>
</feature>
<dbReference type="InterPro" id="IPR022062">
    <property type="entry name" value="DUF3618"/>
</dbReference>
<feature type="compositionally biased region" description="Low complexity" evidence="1">
    <location>
        <begin position="64"/>
        <end position="73"/>
    </location>
</feature>
<evidence type="ECO:0000313" key="2">
    <source>
        <dbReference type="EMBL" id="MCS5718726.1"/>
    </source>
</evidence>
<dbReference type="EMBL" id="JANLCM010000001">
    <property type="protein sequence ID" value="MCS5718726.1"/>
    <property type="molecule type" value="Genomic_DNA"/>
</dbReference>
<dbReference type="Pfam" id="PF12277">
    <property type="entry name" value="DUF3618"/>
    <property type="match status" value="1"/>
</dbReference>
<organism evidence="2 3">
    <name type="scientific">Herbiconiux aconitum</name>
    <dbReference type="NCBI Taxonomy" id="2970913"/>
    <lineage>
        <taxon>Bacteria</taxon>
        <taxon>Bacillati</taxon>
        <taxon>Actinomycetota</taxon>
        <taxon>Actinomycetes</taxon>
        <taxon>Micrococcales</taxon>
        <taxon>Microbacteriaceae</taxon>
        <taxon>Herbiconiux</taxon>
    </lineage>
</organism>
<evidence type="ECO:0000313" key="3">
    <source>
        <dbReference type="Proteomes" id="UP001165584"/>
    </source>
</evidence>
<reference evidence="2" key="1">
    <citation type="submission" date="2022-08" db="EMBL/GenBank/DDBJ databases">
        <authorList>
            <person name="Deng Y."/>
            <person name="Han X.-F."/>
            <person name="Zhang Y.-Q."/>
        </authorList>
    </citation>
    <scope>NUCLEOTIDE SEQUENCE</scope>
    <source>
        <strain evidence="2">CPCC 205763</strain>
    </source>
</reference>
<sequence length="187" mass="18888">MTDSPDAIRADIENTRRELGSDVDALADKVTPSKIVHRQTDKVKEAVGGVKERIMGAADDARDSASSAAGSAGELPHKVVAKAEGNPLAVGLIAFGVGLLAASLIPASSKEKDLASSIKDSAQPLVDEVRSAANDVAGNLREPAMDAAAAVKETATDAAAAVKEQATSSADEVKSGAQDARDAVSGS</sequence>
<feature type="compositionally biased region" description="Basic and acidic residues" evidence="1">
    <location>
        <begin position="171"/>
        <end position="187"/>
    </location>
</feature>
<name>A0ABT2GV05_9MICO</name>
<accession>A0ABT2GV05</accession>
<proteinExistence type="predicted"/>
<dbReference type="Proteomes" id="UP001165584">
    <property type="component" value="Unassembled WGS sequence"/>
</dbReference>
<dbReference type="SUPFAM" id="SSF58113">
    <property type="entry name" value="Apolipoprotein A-I"/>
    <property type="match status" value="1"/>
</dbReference>
<protein>
    <submittedName>
        <fullName evidence="2">DUF3618 domain-containing protein</fullName>
    </submittedName>
</protein>
<dbReference type="RefSeq" id="WP_259507796.1">
    <property type="nucleotide sequence ID" value="NZ_JANLCM010000001.1"/>
</dbReference>
<comment type="caution">
    <text evidence="2">The sequence shown here is derived from an EMBL/GenBank/DDBJ whole genome shotgun (WGS) entry which is preliminary data.</text>
</comment>
<keyword evidence="3" id="KW-1185">Reference proteome</keyword>
<gene>
    <name evidence="2" type="ORF">N1027_11340</name>
</gene>
<feature type="region of interest" description="Disordered" evidence="1">
    <location>
        <begin position="57"/>
        <end position="76"/>
    </location>
</feature>
<evidence type="ECO:0000256" key="1">
    <source>
        <dbReference type="SAM" id="MobiDB-lite"/>
    </source>
</evidence>
<dbReference type="Gene3D" id="1.20.120.20">
    <property type="entry name" value="Apolipoprotein"/>
    <property type="match status" value="1"/>
</dbReference>